<dbReference type="SUPFAM" id="SSF53474">
    <property type="entry name" value="alpha/beta-Hydrolases"/>
    <property type="match status" value="1"/>
</dbReference>
<comment type="caution">
    <text evidence="4">The sequence shown here is derived from an EMBL/GenBank/DDBJ whole genome shotgun (WGS) entry which is preliminary data.</text>
</comment>
<evidence type="ECO:0000313" key="5">
    <source>
        <dbReference type="Proteomes" id="UP001617427"/>
    </source>
</evidence>
<dbReference type="PANTHER" id="PTHR43798">
    <property type="entry name" value="MONOACYLGLYCEROL LIPASE"/>
    <property type="match status" value="1"/>
</dbReference>
<dbReference type="Pfam" id="PF00561">
    <property type="entry name" value="Abhydrolase_1"/>
    <property type="match status" value="1"/>
</dbReference>
<keyword evidence="1 4" id="KW-0378">Hydrolase</keyword>
<dbReference type="EMBL" id="JBIUZV010000005">
    <property type="protein sequence ID" value="MFJ3046310.1"/>
    <property type="molecule type" value="Genomic_DNA"/>
</dbReference>
<feature type="domain" description="AB hydrolase-1" evidence="3">
    <location>
        <begin position="67"/>
        <end position="189"/>
    </location>
</feature>
<feature type="region of interest" description="Disordered" evidence="2">
    <location>
        <begin position="1"/>
        <end position="21"/>
    </location>
</feature>
<evidence type="ECO:0000313" key="4">
    <source>
        <dbReference type="EMBL" id="MFJ3046310.1"/>
    </source>
</evidence>
<dbReference type="InterPro" id="IPR029058">
    <property type="entry name" value="AB_hydrolase_fold"/>
</dbReference>
<evidence type="ECO:0000256" key="2">
    <source>
        <dbReference type="SAM" id="MobiDB-lite"/>
    </source>
</evidence>
<dbReference type="PRINTS" id="PR00111">
    <property type="entry name" value="ABHYDROLASE"/>
</dbReference>
<gene>
    <name evidence="4" type="ORF">ACIPEN_10790</name>
</gene>
<evidence type="ECO:0000259" key="3">
    <source>
        <dbReference type="Pfam" id="PF00561"/>
    </source>
</evidence>
<reference evidence="4 5" key="1">
    <citation type="submission" date="2024-10" db="EMBL/GenBank/DDBJ databases">
        <title>The Natural Products Discovery Center: Release of the First 8490 Sequenced Strains for Exploring Actinobacteria Biosynthetic Diversity.</title>
        <authorList>
            <person name="Kalkreuter E."/>
            <person name="Kautsar S.A."/>
            <person name="Yang D."/>
            <person name="Bader C.D."/>
            <person name="Teijaro C.N."/>
            <person name="Fluegel L."/>
            <person name="Davis C.M."/>
            <person name="Simpson J.R."/>
            <person name="Lauterbach L."/>
            <person name="Steele A.D."/>
            <person name="Gui C."/>
            <person name="Meng S."/>
            <person name="Li G."/>
            <person name="Viehrig K."/>
            <person name="Ye F."/>
            <person name="Su P."/>
            <person name="Kiefer A.F."/>
            <person name="Nichols A."/>
            <person name="Cepeda A.J."/>
            <person name="Yan W."/>
            <person name="Fan B."/>
            <person name="Jiang Y."/>
            <person name="Adhikari A."/>
            <person name="Zheng C.-J."/>
            <person name="Schuster L."/>
            <person name="Cowan T.M."/>
            <person name="Smanski M.J."/>
            <person name="Chevrette M.G."/>
            <person name="De Carvalho L.P.S."/>
            <person name="Shen B."/>
        </authorList>
    </citation>
    <scope>NUCLEOTIDE SEQUENCE [LARGE SCALE GENOMIC DNA]</scope>
    <source>
        <strain evidence="4 5">NPDC087045</strain>
    </source>
</reference>
<dbReference type="Proteomes" id="UP001617427">
    <property type="component" value="Unassembled WGS sequence"/>
</dbReference>
<dbReference type="RefSeq" id="WP_402700345.1">
    <property type="nucleotide sequence ID" value="NZ_JBIUZV010000005.1"/>
</dbReference>
<evidence type="ECO:0000256" key="1">
    <source>
        <dbReference type="ARBA" id="ARBA00022801"/>
    </source>
</evidence>
<feature type="compositionally biased region" description="Basic and acidic residues" evidence="2">
    <location>
        <begin position="1"/>
        <end position="19"/>
    </location>
</feature>
<proteinExistence type="predicted"/>
<dbReference type="Gene3D" id="3.40.50.1820">
    <property type="entry name" value="alpha/beta hydrolase"/>
    <property type="match status" value="1"/>
</dbReference>
<sequence length="305" mass="33797">MTEANDIKDHNPNSHHGQEHQVVTQGMAVANGIETSVSSRNDRHVDIGGHRIIVSAWNYPAQNGRIPIVFLHDSLGAIDLWRDFPAQSVAYSGHPVIAYDRAGFGRSAPHPSKLGHGFVRDEACSSLLPLMNHFGIEKAILFGHSVGGGMAISAAAQFPDRIAAVITESAQAFVEERTLEGIRAAKKSFADPEQLARLARYHGNDLKKAQWVLDAWTETWLSPEFANWSLEEDLRKLQCPVLAMHGDLDEFGSEQHPKMIASLPSAFEGQGEYVMFKDCGHVPHREKPELVLDTVADFLRRHFPE</sequence>
<accession>A0ABW8EXZ9</accession>
<dbReference type="InterPro" id="IPR000073">
    <property type="entry name" value="AB_hydrolase_1"/>
</dbReference>
<protein>
    <submittedName>
        <fullName evidence="4">Alpha/beta fold hydrolase</fullName>
    </submittedName>
</protein>
<dbReference type="InterPro" id="IPR050266">
    <property type="entry name" value="AB_hydrolase_sf"/>
</dbReference>
<name>A0ABW8EXZ9_9BURK</name>
<dbReference type="GO" id="GO:0016787">
    <property type="term" value="F:hydrolase activity"/>
    <property type="evidence" value="ECO:0007669"/>
    <property type="project" value="UniProtKB-KW"/>
</dbReference>
<keyword evidence="5" id="KW-1185">Reference proteome</keyword>
<dbReference type="PANTHER" id="PTHR43798:SF31">
    <property type="entry name" value="AB HYDROLASE SUPERFAMILY PROTEIN YCLE"/>
    <property type="match status" value="1"/>
</dbReference>
<organism evidence="4 5">
    <name type="scientific">Herbaspirillum chlorophenolicum</name>
    <dbReference type="NCBI Taxonomy" id="211589"/>
    <lineage>
        <taxon>Bacteria</taxon>
        <taxon>Pseudomonadati</taxon>
        <taxon>Pseudomonadota</taxon>
        <taxon>Betaproteobacteria</taxon>
        <taxon>Burkholderiales</taxon>
        <taxon>Oxalobacteraceae</taxon>
        <taxon>Herbaspirillum</taxon>
    </lineage>
</organism>